<reference evidence="1 2" key="1">
    <citation type="journal article" date="2020" name="Cell">
        <title>Large-Scale Comparative Analyses of Tick Genomes Elucidate Their Genetic Diversity and Vector Capacities.</title>
        <authorList>
            <consortium name="Tick Genome and Microbiome Consortium (TIGMIC)"/>
            <person name="Jia N."/>
            <person name="Wang J."/>
            <person name="Shi W."/>
            <person name="Du L."/>
            <person name="Sun Y."/>
            <person name="Zhan W."/>
            <person name="Jiang J.F."/>
            <person name="Wang Q."/>
            <person name="Zhang B."/>
            <person name="Ji P."/>
            <person name="Bell-Sakyi L."/>
            <person name="Cui X.M."/>
            <person name="Yuan T.T."/>
            <person name="Jiang B.G."/>
            <person name="Yang W.F."/>
            <person name="Lam T.T."/>
            <person name="Chang Q.C."/>
            <person name="Ding S.J."/>
            <person name="Wang X.J."/>
            <person name="Zhu J.G."/>
            <person name="Ruan X.D."/>
            <person name="Zhao L."/>
            <person name="Wei J.T."/>
            <person name="Ye R.Z."/>
            <person name="Que T.C."/>
            <person name="Du C.H."/>
            <person name="Zhou Y.H."/>
            <person name="Cheng J.X."/>
            <person name="Dai P.F."/>
            <person name="Guo W.B."/>
            <person name="Han X.H."/>
            <person name="Huang E.J."/>
            <person name="Li L.F."/>
            <person name="Wei W."/>
            <person name="Gao Y.C."/>
            <person name="Liu J.Z."/>
            <person name="Shao H.Z."/>
            <person name="Wang X."/>
            <person name="Wang C.C."/>
            <person name="Yang T.C."/>
            <person name="Huo Q.B."/>
            <person name="Li W."/>
            <person name="Chen H.Y."/>
            <person name="Chen S.E."/>
            <person name="Zhou L.G."/>
            <person name="Ni X.B."/>
            <person name="Tian J.H."/>
            <person name="Sheng Y."/>
            <person name="Liu T."/>
            <person name="Pan Y.S."/>
            <person name="Xia L.Y."/>
            <person name="Li J."/>
            <person name="Zhao F."/>
            <person name="Cao W.C."/>
        </authorList>
    </citation>
    <scope>NUCLEOTIDE SEQUENCE [LARGE SCALE GENOMIC DNA]</scope>
    <source>
        <strain evidence="1">Iper-2018</strain>
    </source>
</reference>
<dbReference type="Proteomes" id="UP000805193">
    <property type="component" value="Unassembled WGS sequence"/>
</dbReference>
<gene>
    <name evidence="1" type="ORF">HPB47_025645</name>
</gene>
<dbReference type="EMBL" id="JABSTQ010009642">
    <property type="protein sequence ID" value="KAG0427300.1"/>
    <property type="molecule type" value="Genomic_DNA"/>
</dbReference>
<evidence type="ECO:0000313" key="1">
    <source>
        <dbReference type="EMBL" id="KAG0427300.1"/>
    </source>
</evidence>
<proteinExistence type="predicted"/>
<feature type="non-terminal residue" evidence="1">
    <location>
        <position position="1"/>
    </location>
</feature>
<organism evidence="1 2">
    <name type="scientific">Ixodes persulcatus</name>
    <name type="common">Taiga tick</name>
    <dbReference type="NCBI Taxonomy" id="34615"/>
    <lineage>
        <taxon>Eukaryota</taxon>
        <taxon>Metazoa</taxon>
        <taxon>Ecdysozoa</taxon>
        <taxon>Arthropoda</taxon>
        <taxon>Chelicerata</taxon>
        <taxon>Arachnida</taxon>
        <taxon>Acari</taxon>
        <taxon>Parasitiformes</taxon>
        <taxon>Ixodida</taxon>
        <taxon>Ixodoidea</taxon>
        <taxon>Ixodidae</taxon>
        <taxon>Ixodinae</taxon>
        <taxon>Ixodes</taxon>
    </lineage>
</organism>
<accession>A0AC60Q2Z9</accession>
<name>A0AC60Q2Z9_IXOPE</name>
<evidence type="ECO:0000313" key="2">
    <source>
        <dbReference type="Proteomes" id="UP000805193"/>
    </source>
</evidence>
<sequence>QTVGAVALYAASVALSTLFSVSVFWSTVAIGVAGTIYTALGGLRGVVWTDCVQSVLILMAPITVVVKVAFDAHRKNVKLRPLSDFNVKEYFMESSLDFTKDENVWAVLIGLFVHSIFRSGLDQVVVQRYLAARKLGEAQRTVYIGVALNAAYNVIMGSMALALVYWFRDCDPMLSGAITKLDQGARAVGIGYYKNPKLRAGC</sequence>
<protein>
    <submittedName>
        <fullName evidence="1">Uncharacterized protein</fullName>
    </submittedName>
</protein>
<comment type="caution">
    <text evidence="1">The sequence shown here is derived from an EMBL/GenBank/DDBJ whole genome shotgun (WGS) entry which is preliminary data.</text>
</comment>
<keyword evidence="2" id="KW-1185">Reference proteome</keyword>